<feature type="region of interest" description="Disordered" evidence="1">
    <location>
        <begin position="332"/>
        <end position="376"/>
    </location>
</feature>
<reference evidence="4" key="1">
    <citation type="journal article" date="2019" name="bioRxiv">
        <title>Genomics, evolutionary history and diagnostics of the Alternaria alternata species group including apple and Asian pear pathotypes.</title>
        <authorList>
            <person name="Armitage A.D."/>
            <person name="Cockerton H.M."/>
            <person name="Sreenivasaprasad S."/>
            <person name="Woodhall J.W."/>
            <person name="Lane C.R."/>
            <person name="Harrison R.J."/>
            <person name="Clarkson J.P."/>
        </authorList>
    </citation>
    <scope>NUCLEOTIDE SEQUENCE [LARGE SCALE GENOMIC DNA]</scope>
    <source>
        <strain evidence="4">FERA 1177</strain>
    </source>
</reference>
<dbReference type="AlphaFoldDB" id="A0A4Q4N2L3"/>
<feature type="transmembrane region" description="Helical" evidence="2">
    <location>
        <begin position="138"/>
        <end position="156"/>
    </location>
</feature>
<dbReference type="PANTHER" id="PTHR37577:SF1">
    <property type="entry name" value="INTEGRAL MEMBRANE PROTEIN"/>
    <property type="match status" value="1"/>
</dbReference>
<comment type="caution">
    <text evidence="3">The sequence shown here is derived from an EMBL/GenBank/DDBJ whole genome shotgun (WGS) entry which is preliminary data.</text>
</comment>
<keyword evidence="2" id="KW-0812">Transmembrane</keyword>
<feature type="compositionally biased region" description="Basic and acidic residues" evidence="1">
    <location>
        <begin position="332"/>
        <end position="362"/>
    </location>
</feature>
<dbReference type="VEuPathDB" id="FungiDB:CC77DRAFT_1061106"/>
<evidence type="ECO:0000256" key="1">
    <source>
        <dbReference type="SAM" id="MobiDB-lite"/>
    </source>
</evidence>
<feature type="transmembrane region" description="Helical" evidence="2">
    <location>
        <begin position="304"/>
        <end position="324"/>
    </location>
</feature>
<organism evidence="3 4">
    <name type="scientific">Alternaria alternata</name>
    <name type="common">Alternaria rot fungus</name>
    <name type="synonym">Torula alternata</name>
    <dbReference type="NCBI Taxonomy" id="5599"/>
    <lineage>
        <taxon>Eukaryota</taxon>
        <taxon>Fungi</taxon>
        <taxon>Dikarya</taxon>
        <taxon>Ascomycota</taxon>
        <taxon>Pezizomycotina</taxon>
        <taxon>Dothideomycetes</taxon>
        <taxon>Pleosporomycetidae</taxon>
        <taxon>Pleosporales</taxon>
        <taxon>Pleosporineae</taxon>
        <taxon>Pleosporaceae</taxon>
        <taxon>Alternaria</taxon>
        <taxon>Alternaria sect. Alternaria</taxon>
        <taxon>Alternaria alternata complex</taxon>
    </lineage>
</organism>
<feature type="transmembrane region" description="Helical" evidence="2">
    <location>
        <begin position="74"/>
        <end position="93"/>
    </location>
</feature>
<feature type="transmembrane region" description="Helical" evidence="2">
    <location>
        <begin position="12"/>
        <end position="35"/>
    </location>
</feature>
<keyword evidence="2" id="KW-1133">Transmembrane helix</keyword>
<name>A0A4Q4N2L3_ALTAL</name>
<feature type="transmembrane region" description="Helical" evidence="2">
    <location>
        <begin position="220"/>
        <end position="241"/>
    </location>
</feature>
<evidence type="ECO:0000313" key="3">
    <source>
        <dbReference type="EMBL" id="RYN67312.1"/>
    </source>
</evidence>
<dbReference type="InterPro" id="IPR053018">
    <property type="entry name" value="Elsinochrome_Biosynth-Asso"/>
</dbReference>
<gene>
    <name evidence="3" type="ORF">AA0117_g11678</name>
</gene>
<protein>
    <submittedName>
        <fullName evidence="3">Uncharacterized protein</fullName>
    </submittedName>
</protein>
<feature type="transmembrane region" description="Helical" evidence="2">
    <location>
        <begin position="113"/>
        <end position="131"/>
    </location>
</feature>
<feature type="transmembrane region" description="Helical" evidence="2">
    <location>
        <begin position="262"/>
        <end position="284"/>
    </location>
</feature>
<keyword evidence="2" id="KW-0472">Membrane</keyword>
<evidence type="ECO:0000256" key="2">
    <source>
        <dbReference type="SAM" id="Phobius"/>
    </source>
</evidence>
<evidence type="ECO:0000313" key="4">
    <source>
        <dbReference type="Proteomes" id="UP000291422"/>
    </source>
</evidence>
<dbReference type="EMBL" id="PDXD01000055">
    <property type="protein sequence ID" value="RYN67312.1"/>
    <property type="molecule type" value="Genomic_DNA"/>
</dbReference>
<accession>A0A4Q4N2L3</accession>
<sequence>MEPQPGIAGIGVWWAMLPFFIVVVLALFFVCVEYWPSGKSNICGMLRDKPSRIALDPNAEPGWGDKLRAAGRTFVLGVADTQTIFVGGFLLGFAGQGKCNLTSYHFSASVSQMMIALSVITLSVAVVRTYWRNPLAAALRLVLSVGAFIGVGITILRKHNYAPFELGTDLNKGSTIRRAVLLPVACLLETNLRSVTETQARDNLADLGFGEPGAWPFERYFFWVLAVAFLVAHALIPIRYYRSRRRRAPKPRSTIRGLVTCVYWVVVLGAPALTAILCWVRVYIMRKWVDTSGWMKSPNTEMTIWDSGQLIAMGIAITVLMNVLTEAFERKKKEAKKESEDGGYKQLVSRDRSPMHMNDRGYNRGANRPFNTSRAR</sequence>
<dbReference type="PANTHER" id="PTHR37577">
    <property type="entry name" value="INTEGRAL MEMBRANE PROTEIN"/>
    <property type="match status" value="1"/>
</dbReference>
<dbReference type="Proteomes" id="UP000291422">
    <property type="component" value="Unassembled WGS sequence"/>
</dbReference>
<proteinExistence type="predicted"/>